<dbReference type="Proteomes" id="UP000179076">
    <property type="component" value="Unassembled WGS sequence"/>
</dbReference>
<keyword evidence="11" id="KW-0511">Multifunctional enzyme</keyword>
<protein>
    <recommendedName>
        <fullName evidence="4">enoyl-CoA hydratase</fullName>
        <ecNumber evidence="4">4.2.1.17</ecNumber>
    </recommendedName>
</protein>
<dbReference type="Gene3D" id="1.10.1040.50">
    <property type="match status" value="1"/>
</dbReference>
<dbReference type="InterPro" id="IPR008927">
    <property type="entry name" value="6-PGluconate_DH-like_C_sf"/>
</dbReference>
<dbReference type="CDD" id="cd06558">
    <property type="entry name" value="crotonase-like"/>
    <property type="match status" value="1"/>
</dbReference>
<evidence type="ECO:0000256" key="8">
    <source>
        <dbReference type="ARBA" id="ARBA00023027"/>
    </source>
</evidence>
<keyword evidence="5" id="KW-0276">Fatty acid metabolism</keyword>
<evidence type="ECO:0000313" key="17">
    <source>
        <dbReference type="Proteomes" id="UP000179076"/>
    </source>
</evidence>
<dbReference type="EMBL" id="MFSP01000100">
    <property type="protein sequence ID" value="OGI65910.1"/>
    <property type="molecule type" value="Genomic_DNA"/>
</dbReference>
<name>A0A1F6V8A2_9PROT</name>
<proteinExistence type="inferred from homology"/>
<organism evidence="16 17">
    <name type="scientific">Candidatus Muproteobacteria bacterium RBG_16_60_9</name>
    <dbReference type="NCBI Taxonomy" id="1817755"/>
    <lineage>
        <taxon>Bacteria</taxon>
        <taxon>Pseudomonadati</taxon>
        <taxon>Pseudomonadota</taxon>
        <taxon>Candidatus Muproteobacteria</taxon>
    </lineage>
</organism>
<reference evidence="16 17" key="1">
    <citation type="journal article" date="2016" name="Nat. Commun.">
        <title>Thousands of microbial genomes shed light on interconnected biogeochemical processes in an aquifer system.</title>
        <authorList>
            <person name="Anantharaman K."/>
            <person name="Brown C.T."/>
            <person name="Hug L.A."/>
            <person name="Sharon I."/>
            <person name="Castelle C.J."/>
            <person name="Probst A.J."/>
            <person name="Thomas B.C."/>
            <person name="Singh A."/>
            <person name="Wilkins M.J."/>
            <person name="Karaoz U."/>
            <person name="Brodie E.L."/>
            <person name="Williams K.H."/>
            <person name="Hubbard S.S."/>
            <person name="Banfield J.F."/>
        </authorList>
    </citation>
    <scope>NUCLEOTIDE SEQUENCE [LARGE SCALE GENOMIC DNA]</scope>
</reference>
<evidence type="ECO:0000256" key="7">
    <source>
        <dbReference type="ARBA" id="ARBA00023002"/>
    </source>
</evidence>
<comment type="catalytic activity">
    <reaction evidence="12">
        <text>a (3S)-3-hydroxyacyl-CoA + NAD(+) = a 3-oxoacyl-CoA + NADH + H(+)</text>
        <dbReference type="Rhea" id="RHEA:22432"/>
        <dbReference type="ChEBI" id="CHEBI:15378"/>
        <dbReference type="ChEBI" id="CHEBI:57318"/>
        <dbReference type="ChEBI" id="CHEBI:57540"/>
        <dbReference type="ChEBI" id="CHEBI:57945"/>
        <dbReference type="ChEBI" id="CHEBI:90726"/>
        <dbReference type="EC" id="1.1.1.35"/>
    </reaction>
</comment>
<dbReference type="InterPro" id="IPR006176">
    <property type="entry name" value="3-OHacyl-CoA_DH_NAD-bd"/>
</dbReference>
<dbReference type="EC" id="4.2.1.17" evidence="4"/>
<evidence type="ECO:0000256" key="13">
    <source>
        <dbReference type="SAM" id="MobiDB-lite"/>
    </source>
</evidence>
<dbReference type="GO" id="GO:0006635">
    <property type="term" value="P:fatty acid beta-oxidation"/>
    <property type="evidence" value="ECO:0007669"/>
    <property type="project" value="UniProtKB-UniPathway"/>
</dbReference>
<feature type="domain" description="3-hydroxyacyl-CoA dehydrogenase C-terminal" evidence="14">
    <location>
        <begin position="471"/>
        <end position="562"/>
    </location>
</feature>
<evidence type="ECO:0000259" key="15">
    <source>
        <dbReference type="Pfam" id="PF02737"/>
    </source>
</evidence>
<dbReference type="SUPFAM" id="SSF52096">
    <property type="entry name" value="ClpP/crotonase"/>
    <property type="match status" value="1"/>
</dbReference>
<evidence type="ECO:0000256" key="11">
    <source>
        <dbReference type="ARBA" id="ARBA00023268"/>
    </source>
</evidence>
<feature type="domain" description="3-hydroxyacyl-CoA dehydrogenase NAD binding" evidence="15">
    <location>
        <begin position="295"/>
        <end position="466"/>
    </location>
</feature>
<keyword evidence="6" id="KW-0442">Lipid degradation</keyword>
<keyword evidence="8" id="KW-0520">NAD</keyword>
<dbReference type="PANTHER" id="PTHR43612">
    <property type="entry name" value="TRIFUNCTIONAL ENZYME SUBUNIT ALPHA"/>
    <property type="match status" value="1"/>
</dbReference>
<dbReference type="GO" id="GO:0004300">
    <property type="term" value="F:enoyl-CoA hydratase activity"/>
    <property type="evidence" value="ECO:0007669"/>
    <property type="project" value="UniProtKB-EC"/>
</dbReference>
<evidence type="ECO:0000313" key="16">
    <source>
        <dbReference type="EMBL" id="OGI65910.1"/>
    </source>
</evidence>
<dbReference type="Pfam" id="PF00725">
    <property type="entry name" value="3HCDH"/>
    <property type="match status" value="1"/>
</dbReference>
<dbReference type="SUPFAM" id="SSF51735">
    <property type="entry name" value="NAD(P)-binding Rossmann-fold domains"/>
    <property type="match status" value="1"/>
</dbReference>
<dbReference type="InterPro" id="IPR029045">
    <property type="entry name" value="ClpP/crotonase-like_dom_sf"/>
</dbReference>
<dbReference type="UniPathway" id="UPA00659"/>
<dbReference type="Gene3D" id="3.40.50.720">
    <property type="entry name" value="NAD(P)-binding Rossmann-like Domain"/>
    <property type="match status" value="1"/>
</dbReference>
<dbReference type="Pfam" id="PF00378">
    <property type="entry name" value="ECH_1"/>
    <property type="match status" value="1"/>
</dbReference>
<evidence type="ECO:0000256" key="4">
    <source>
        <dbReference type="ARBA" id="ARBA00012076"/>
    </source>
</evidence>
<evidence type="ECO:0000256" key="3">
    <source>
        <dbReference type="ARBA" id="ARBA00008750"/>
    </source>
</evidence>
<dbReference type="SUPFAM" id="SSF48179">
    <property type="entry name" value="6-phosphogluconate dehydrogenase C-terminal domain-like"/>
    <property type="match status" value="2"/>
</dbReference>
<dbReference type="FunFam" id="3.40.50.720:FF:000009">
    <property type="entry name" value="Fatty oxidation complex, alpha subunit"/>
    <property type="match status" value="1"/>
</dbReference>
<evidence type="ECO:0000256" key="10">
    <source>
        <dbReference type="ARBA" id="ARBA00023239"/>
    </source>
</evidence>
<comment type="pathway">
    <text evidence="1">Lipid metabolism; fatty acid beta-oxidation.</text>
</comment>
<comment type="similarity">
    <text evidence="3">In the N-terminal section; belongs to the enoyl-CoA hydratase/isomerase family.</text>
</comment>
<dbReference type="GO" id="GO:0016509">
    <property type="term" value="F:long-chain (3S)-3-hydroxyacyl-CoA dehydrogenase (NAD+) activity"/>
    <property type="evidence" value="ECO:0007669"/>
    <property type="project" value="TreeGrafter"/>
</dbReference>
<evidence type="ECO:0000256" key="6">
    <source>
        <dbReference type="ARBA" id="ARBA00022963"/>
    </source>
</evidence>
<dbReference type="Pfam" id="PF02737">
    <property type="entry name" value="3HCDH_N"/>
    <property type="match status" value="1"/>
</dbReference>
<dbReference type="PANTHER" id="PTHR43612:SF3">
    <property type="entry name" value="TRIFUNCTIONAL ENZYME SUBUNIT ALPHA, MITOCHONDRIAL"/>
    <property type="match status" value="1"/>
</dbReference>
<dbReference type="InterPro" id="IPR006180">
    <property type="entry name" value="3-OHacyl-CoA_DH_CS"/>
</dbReference>
<keyword evidence="10" id="KW-0456">Lyase</keyword>
<comment type="caution">
    <text evidence="16">The sequence shown here is derived from an EMBL/GenBank/DDBJ whole genome shotgun (WGS) entry which is preliminary data.</text>
</comment>
<evidence type="ECO:0000256" key="9">
    <source>
        <dbReference type="ARBA" id="ARBA00023098"/>
    </source>
</evidence>
<evidence type="ECO:0000259" key="14">
    <source>
        <dbReference type="Pfam" id="PF00725"/>
    </source>
</evidence>
<evidence type="ECO:0000256" key="1">
    <source>
        <dbReference type="ARBA" id="ARBA00005005"/>
    </source>
</evidence>
<dbReference type="Gene3D" id="3.90.226.10">
    <property type="entry name" value="2-enoyl-CoA Hydratase, Chain A, domain 1"/>
    <property type="match status" value="1"/>
</dbReference>
<dbReference type="InterPro" id="IPR006108">
    <property type="entry name" value="3HC_DH_C"/>
</dbReference>
<dbReference type="PROSITE" id="PS00067">
    <property type="entry name" value="3HCDH"/>
    <property type="match status" value="1"/>
</dbReference>
<evidence type="ECO:0000256" key="5">
    <source>
        <dbReference type="ARBA" id="ARBA00022832"/>
    </source>
</evidence>
<keyword evidence="7" id="KW-0560">Oxidoreductase</keyword>
<sequence length="676" mass="73568">MAAEPNDEIALLTIDVAGQSANALSREVMEEFDRMLSDIANRGVQGLVIRSAKASGFIAGADVHEFEHVADAAQAAHLARQGQIVLDRLPAFSFPSVALIHGFCLGGGLEVALACTYRVADQGPATRFGLPEVRLGIHPGFAGTVRLPRLIGHLPALDLMMTGRSIDARAARRLGLVDDVVPERHALYAAQIFIRRRPKPGRAPWSRRLPGLAPLRPLVARLLARRARKQADADHYPAPYRIIELWRRQASAEDEAASLGELLVGRTSRNLVHVFALGEELKRRGRLHAHDIQSVHVVGAGTMGADIAILAAAQGFKVSLQDRTPEILAQAVARANKFFQRRFKDARQRQAAMDRLTPDLAGHGLRRADLVIEAIVEKLDAKRALFAHIEQVAKPDAVLATNTSSIPLETIAQSLRDPSRLLGLHFFNPVTRMQLVELVRGKQTAESALNRARAWTVAIDRLPLDVVSSPGFLVNRVLTPYLLEAVKLIEEGVSATAIDEAAVNFGMPVGPIELADTVGLDICLAVAETLSGPLGVPVPQELREFVAQGRLGKKTGHGFYRYDANGRPRKSRRTNDARLRRHLPIMERLVLRLLNEAMVCLREGIVDGPDAVDAGMVYGTGFAPYLGGPMCYAESLGATGIGHSLYRLSQEYGERFSPDPGWSQPELLTRSADASA</sequence>
<dbReference type="AlphaFoldDB" id="A0A1F6V8A2"/>
<dbReference type="InterPro" id="IPR050136">
    <property type="entry name" value="FA_oxidation_alpha_subunit"/>
</dbReference>
<keyword evidence="9" id="KW-0443">Lipid metabolism</keyword>
<gene>
    <name evidence="16" type="ORF">A2W18_12700</name>
</gene>
<evidence type="ECO:0000256" key="2">
    <source>
        <dbReference type="ARBA" id="ARBA00007005"/>
    </source>
</evidence>
<comment type="similarity">
    <text evidence="2">In the central section; belongs to the 3-hydroxyacyl-CoA dehydrogenase family.</text>
</comment>
<accession>A0A1F6V8A2</accession>
<dbReference type="GO" id="GO:0070403">
    <property type="term" value="F:NAD+ binding"/>
    <property type="evidence" value="ECO:0007669"/>
    <property type="project" value="InterPro"/>
</dbReference>
<evidence type="ECO:0000256" key="12">
    <source>
        <dbReference type="ARBA" id="ARBA00049556"/>
    </source>
</evidence>
<feature type="region of interest" description="Disordered" evidence="13">
    <location>
        <begin position="656"/>
        <end position="676"/>
    </location>
</feature>
<dbReference type="InterPro" id="IPR001753">
    <property type="entry name" value="Enoyl-CoA_hydra/iso"/>
</dbReference>
<dbReference type="InterPro" id="IPR036291">
    <property type="entry name" value="NAD(P)-bd_dom_sf"/>
</dbReference>